<organism evidence="15 16">
    <name type="scientific">Novosphingobium sediminicola</name>
    <dbReference type="NCBI Taxonomy" id="563162"/>
    <lineage>
        <taxon>Bacteria</taxon>
        <taxon>Pseudomonadati</taxon>
        <taxon>Pseudomonadota</taxon>
        <taxon>Alphaproteobacteria</taxon>
        <taxon>Sphingomonadales</taxon>
        <taxon>Sphingomonadaceae</taxon>
        <taxon>Novosphingobium</taxon>
    </lineage>
</organism>
<comment type="function">
    <text evidence="9 12">F(1)F(0) ATP synthase produces ATP from ADP in the presence of a proton or sodium gradient. F-type ATPases consist of two structural domains, F(1) containing the extramembraneous catalytic core and F(0) containing the membrane proton channel, linked together by a central stalk and a peripheral stalk. During catalysis, ATP synthesis in the catalytic domain of F(1) is coupled via a rotary mechanism of the central stalk subunits to proton translocation.</text>
</comment>
<dbReference type="InterPro" id="IPR002146">
    <property type="entry name" value="ATP_synth_b/b'su_bac/chlpt"/>
</dbReference>
<dbReference type="AlphaFoldDB" id="A0A7W6CAT2"/>
<sequence length="184" mass="18653">MADLATLAVLAAGAAEHGGHEAAEPLMLGVASAPQIVAASMAVLILVAIVLKVPSVITKGLDGSIAEIRKQLDEAKALRAEADKLRAEYAARIAGAEKEAAQLVEHAKHEAEAIIAKAEADTTAVIARREKIAGDKIEAAERAAVAELQAKAAEAAATAARGLIAGRYGVDADKAQVDAAIAGL</sequence>
<evidence type="ECO:0000313" key="15">
    <source>
        <dbReference type="EMBL" id="MBB3953161.1"/>
    </source>
</evidence>
<comment type="subcellular location">
    <subcellularLocation>
        <location evidence="12">Cell membrane</location>
        <topology evidence="12">Single-pass membrane protein</topology>
    </subcellularLocation>
    <subcellularLocation>
        <location evidence="11">Endomembrane system</location>
        <topology evidence="11">Single-pass membrane protein</topology>
    </subcellularLocation>
</comment>
<dbReference type="HAMAP" id="MF_01398">
    <property type="entry name" value="ATP_synth_b_bprime"/>
    <property type="match status" value="1"/>
</dbReference>
<evidence type="ECO:0000256" key="14">
    <source>
        <dbReference type="SAM" id="Coils"/>
    </source>
</evidence>
<protein>
    <recommendedName>
        <fullName evidence="12">ATP synthase subunit b</fullName>
    </recommendedName>
    <alternativeName>
        <fullName evidence="12">ATP synthase F(0) sector subunit b</fullName>
    </alternativeName>
    <alternativeName>
        <fullName evidence="12">ATPase subunit I</fullName>
    </alternativeName>
    <alternativeName>
        <fullName evidence="12">F-type ATPase subunit b</fullName>
        <shortName evidence="12">F-ATPase subunit b</shortName>
    </alternativeName>
</protein>
<keyword evidence="8 12" id="KW-0066">ATP synthesis</keyword>
<evidence type="ECO:0000256" key="13">
    <source>
        <dbReference type="RuleBase" id="RU003848"/>
    </source>
</evidence>
<evidence type="ECO:0000256" key="3">
    <source>
        <dbReference type="ARBA" id="ARBA00022692"/>
    </source>
</evidence>
<dbReference type="Proteomes" id="UP000548867">
    <property type="component" value="Unassembled WGS sequence"/>
</dbReference>
<evidence type="ECO:0000256" key="1">
    <source>
        <dbReference type="ARBA" id="ARBA00022448"/>
    </source>
</evidence>
<evidence type="ECO:0000256" key="11">
    <source>
        <dbReference type="ARBA" id="ARBA00037847"/>
    </source>
</evidence>
<dbReference type="GO" id="GO:0045259">
    <property type="term" value="C:proton-transporting ATP synthase complex"/>
    <property type="evidence" value="ECO:0007669"/>
    <property type="project" value="UniProtKB-KW"/>
</dbReference>
<evidence type="ECO:0000256" key="4">
    <source>
        <dbReference type="ARBA" id="ARBA00022781"/>
    </source>
</evidence>
<dbReference type="RefSeq" id="WP_183621613.1">
    <property type="nucleotide sequence ID" value="NZ_JACIDX010000001.1"/>
</dbReference>
<keyword evidence="5 12" id="KW-1133">Transmembrane helix</keyword>
<keyword evidence="6 12" id="KW-0406">Ion transport</keyword>
<dbReference type="GO" id="GO:0012505">
    <property type="term" value="C:endomembrane system"/>
    <property type="evidence" value="ECO:0007669"/>
    <property type="project" value="UniProtKB-SubCell"/>
</dbReference>
<dbReference type="GO" id="GO:0046933">
    <property type="term" value="F:proton-transporting ATP synthase activity, rotational mechanism"/>
    <property type="evidence" value="ECO:0007669"/>
    <property type="project" value="UniProtKB-UniRule"/>
</dbReference>
<dbReference type="GO" id="GO:0005886">
    <property type="term" value="C:plasma membrane"/>
    <property type="evidence" value="ECO:0007669"/>
    <property type="project" value="UniProtKB-SubCell"/>
</dbReference>
<keyword evidence="7 12" id="KW-0472">Membrane</keyword>
<keyword evidence="2 12" id="KW-0138">CF(0)</keyword>
<gene>
    <name evidence="12" type="primary">atpF</name>
    <name evidence="15" type="ORF">GGR38_000073</name>
</gene>
<evidence type="ECO:0000256" key="7">
    <source>
        <dbReference type="ARBA" id="ARBA00023136"/>
    </source>
</evidence>
<reference evidence="15 16" key="1">
    <citation type="submission" date="2020-08" db="EMBL/GenBank/DDBJ databases">
        <title>Genomic Encyclopedia of Type Strains, Phase IV (KMG-IV): sequencing the most valuable type-strain genomes for metagenomic binning, comparative biology and taxonomic classification.</title>
        <authorList>
            <person name="Goeker M."/>
        </authorList>
    </citation>
    <scope>NUCLEOTIDE SEQUENCE [LARGE SCALE GENOMIC DNA]</scope>
    <source>
        <strain evidence="15 16">DSM 27057</strain>
    </source>
</reference>
<evidence type="ECO:0000256" key="10">
    <source>
        <dbReference type="ARBA" id="ARBA00025614"/>
    </source>
</evidence>
<evidence type="ECO:0000313" key="16">
    <source>
        <dbReference type="Proteomes" id="UP000548867"/>
    </source>
</evidence>
<keyword evidence="12" id="KW-1003">Cell membrane</keyword>
<keyword evidence="4 12" id="KW-0375">Hydrogen ion transport</keyword>
<evidence type="ECO:0000256" key="6">
    <source>
        <dbReference type="ARBA" id="ARBA00023065"/>
    </source>
</evidence>
<feature type="coiled-coil region" evidence="14">
    <location>
        <begin position="61"/>
        <end position="121"/>
    </location>
</feature>
<keyword evidence="14" id="KW-0175">Coiled coil</keyword>
<evidence type="ECO:0000256" key="2">
    <source>
        <dbReference type="ARBA" id="ARBA00022547"/>
    </source>
</evidence>
<name>A0A7W6CAT2_9SPHN</name>
<keyword evidence="16" id="KW-1185">Reference proteome</keyword>
<dbReference type="Pfam" id="PF00430">
    <property type="entry name" value="ATP-synt_B"/>
    <property type="match status" value="1"/>
</dbReference>
<feature type="transmembrane region" description="Helical" evidence="12">
    <location>
        <begin position="32"/>
        <end position="51"/>
    </location>
</feature>
<keyword evidence="1 12" id="KW-0813">Transport</keyword>
<comment type="caution">
    <text evidence="15">The sequence shown here is derived from an EMBL/GenBank/DDBJ whole genome shotgun (WGS) entry which is preliminary data.</text>
</comment>
<evidence type="ECO:0000256" key="8">
    <source>
        <dbReference type="ARBA" id="ARBA00023310"/>
    </source>
</evidence>
<comment type="similarity">
    <text evidence="12 13">Belongs to the ATPase B chain family.</text>
</comment>
<comment type="function">
    <text evidence="10">Component of the F(0) channel, it forms part of the peripheral stalk, linking F(1) to F(0). The b'-subunit is a diverged and duplicated form of b found in plants and photosynthetic bacteria.</text>
</comment>
<comment type="subunit">
    <text evidence="12">F-type ATPases have 2 components, F(1) - the catalytic core - and F(0) - the membrane proton channel. F(1) has five subunits: alpha(3), beta(3), gamma(1), delta(1), epsilon(1). F(0) has three main subunits: a(1), b(2) and c(10-14). The alpha and beta chains form an alternating ring which encloses part of the gamma chain. F(1) is attached to F(0) by a central stalk formed by the gamma and epsilon chains, while a peripheral stalk is formed by the delta and b chains.</text>
</comment>
<keyword evidence="3 12" id="KW-0812">Transmembrane</keyword>
<accession>A0A7W6CAT2</accession>
<dbReference type="EMBL" id="JACIDX010000001">
    <property type="protein sequence ID" value="MBB3953161.1"/>
    <property type="molecule type" value="Genomic_DNA"/>
</dbReference>
<evidence type="ECO:0000256" key="12">
    <source>
        <dbReference type="HAMAP-Rule" id="MF_01398"/>
    </source>
</evidence>
<evidence type="ECO:0000256" key="5">
    <source>
        <dbReference type="ARBA" id="ARBA00022989"/>
    </source>
</evidence>
<proteinExistence type="inferred from homology"/>
<evidence type="ECO:0000256" key="9">
    <source>
        <dbReference type="ARBA" id="ARBA00025198"/>
    </source>
</evidence>